<dbReference type="EMBL" id="PFAY01000003">
    <property type="protein sequence ID" value="PIT93325.1"/>
    <property type="molecule type" value="Genomic_DNA"/>
</dbReference>
<evidence type="ECO:0000313" key="3">
    <source>
        <dbReference type="EMBL" id="PIT93325.1"/>
    </source>
</evidence>
<feature type="domain" description="Glycosyl transferase family 25" evidence="2">
    <location>
        <begin position="1"/>
        <end position="222"/>
    </location>
</feature>
<sequence>MIKTFVINLDKDKERMRFMDKQLTTLGIKYERIPGVYGKTYTPTIQEYNIRLVKEKNLRLLPPGDLGCALSHQQAYKKLLREELEYVLILEDDVELPSNFKDIIEKVTKNNKNWEYLLFDYPVVGLKYLKIWYRSIKDNYKIKSRKSNVGLIFFILYSIFKALYIIPISIFEGIRNQLREKYPGPVYFLRPMYFAGAYIITRSAAEKLVQLNTPVMYASDQLPNQARVKSNLRFMCYSPRVVRQKREIFGSSILNTPPKMYKNYESRI</sequence>
<dbReference type="Pfam" id="PF01755">
    <property type="entry name" value="Glyco_transf_25"/>
    <property type="match status" value="1"/>
</dbReference>
<dbReference type="Proteomes" id="UP000229112">
    <property type="component" value="Unassembled WGS sequence"/>
</dbReference>
<reference evidence="4" key="1">
    <citation type="submission" date="2017-09" db="EMBL/GenBank/DDBJ databases">
        <title>Depth-based differentiation of microbial function through sediment-hosted aquifers and enrichment of novel symbionts in the deep terrestrial subsurface.</title>
        <authorList>
            <person name="Probst A.J."/>
            <person name="Ladd B."/>
            <person name="Jarett J.K."/>
            <person name="Geller-Mcgrath D.E."/>
            <person name="Sieber C.M.K."/>
            <person name="Emerson J.B."/>
            <person name="Anantharaman K."/>
            <person name="Thomas B.C."/>
            <person name="Malmstrom R."/>
            <person name="Stieglmeier M."/>
            <person name="Klingl A."/>
            <person name="Woyke T."/>
            <person name="Ryan C.M."/>
            <person name="Banfield J.F."/>
        </authorList>
    </citation>
    <scope>NUCLEOTIDE SEQUENCE [LARGE SCALE GENOMIC DNA]</scope>
</reference>
<dbReference type="AlphaFoldDB" id="A0A2M6WKK3"/>
<protein>
    <recommendedName>
        <fullName evidence="2">Glycosyl transferase family 25 domain-containing protein</fullName>
    </recommendedName>
</protein>
<evidence type="ECO:0000259" key="2">
    <source>
        <dbReference type="Pfam" id="PF01755"/>
    </source>
</evidence>
<keyword evidence="1" id="KW-0472">Membrane</keyword>
<organism evidence="3 4">
    <name type="scientific">Candidatus Harrisonbacteria bacterium CG10_big_fil_rev_8_21_14_0_10_38_8</name>
    <dbReference type="NCBI Taxonomy" id="1974582"/>
    <lineage>
        <taxon>Bacteria</taxon>
        <taxon>Candidatus Harrisoniibacteriota</taxon>
    </lineage>
</organism>
<feature type="transmembrane region" description="Helical" evidence="1">
    <location>
        <begin position="149"/>
        <end position="170"/>
    </location>
</feature>
<dbReference type="InterPro" id="IPR002654">
    <property type="entry name" value="Glyco_trans_25"/>
</dbReference>
<keyword evidence="1" id="KW-0812">Transmembrane</keyword>
<accession>A0A2M6WKK3</accession>
<gene>
    <name evidence="3" type="ORF">COU06_00405</name>
</gene>
<evidence type="ECO:0000313" key="4">
    <source>
        <dbReference type="Proteomes" id="UP000229112"/>
    </source>
</evidence>
<name>A0A2M6WKK3_9BACT</name>
<comment type="caution">
    <text evidence="3">The sequence shown here is derived from an EMBL/GenBank/DDBJ whole genome shotgun (WGS) entry which is preliminary data.</text>
</comment>
<keyword evidence="1" id="KW-1133">Transmembrane helix</keyword>
<evidence type="ECO:0000256" key="1">
    <source>
        <dbReference type="SAM" id="Phobius"/>
    </source>
</evidence>
<dbReference type="CDD" id="cd06532">
    <property type="entry name" value="Glyco_transf_25"/>
    <property type="match status" value="1"/>
</dbReference>
<proteinExistence type="predicted"/>